<evidence type="ECO:0008006" key="3">
    <source>
        <dbReference type="Google" id="ProtNLM"/>
    </source>
</evidence>
<dbReference type="AlphaFoldDB" id="A0A2G2VYC8"/>
<protein>
    <recommendedName>
        <fullName evidence="3">Nudix hydrolase domain-containing protein</fullName>
    </recommendedName>
</protein>
<dbReference type="Proteomes" id="UP000224567">
    <property type="component" value="Unassembled WGS sequence"/>
</dbReference>
<dbReference type="InterPro" id="IPR045121">
    <property type="entry name" value="CoAse"/>
</dbReference>
<dbReference type="Gene3D" id="3.90.79.10">
    <property type="entry name" value="Nucleoside Triphosphate Pyrophosphohydrolase"/>
    <property type="match status" value="1"/>
</dbReference>
<dbReference type="GO" id="GO:0015938">
    <property type="term" value="P:coenzyme A catabolic process"/>
    <property type="evidence" value="ECO:0007669"/>
    <property type="project" value="TreeGrafter"/>
</dbReference>
<comment type="caution">
    <text evidence="1">The sequence shown here is derived from an EMBL/GenBank/DDBJ whole genome shotgun (WGS) entry which is preliminary data.</text>
</comment>
<dbReference type="SUPFAM" id="SSF55811">
    <property type="entry name" value="Nudix"/>
    <property type="match status" value="1"/>
</dbReference>
<keyword evidence="2" id="KW-1185">Reference proteome</keyword>
<organism evidence="1 2">
    <name type="scientific">Capsicum baccatum</name>
    <name type="common">Peruvian pepper</name>
    <dbReference type="NCBI Taxonomy" id="33114"/>
    <lineage>
        <taxon>Eukaryota</taxon>
        <taxon>Viridiplantae</taxon>
        <taxon>Streptophyta</taxon>
        <taxon>Embryophyta</taxon>
        <taxon>Tracheophyta</taxon>
        <taxon>Spermatophyta</taxon>
        <taxon>Magnoliopsida</taxon>
        <taxon>eudicotyledons</taxon>
        <taxon>Gunneridae</taxon>
        <taxon>Pentapetalae</taxon>
        <taxon>asterids</taxon>
        <taxon>lamiids</taxon>
        <taxon>Solanales</taxon>
        <taxon>Solanaceae</taxon>
        <taxon>Solanoideae</taxon>
        <taxon>Capsiceae</taxon>
        <taxon>Capsicum</taxon>
    </lineage>
</organism>
<accession>A0A2G2VYC8</accession>
<dbReference type="OrthoDB" id="206213at2759"/>
<sequence length="172" mass="19220">MDKDDLDDSATALREATEEIGLKSSLVQVITNLEPFISLVDNIIGSRKAFTISTIYIIAALLTVVPEVGLVSRIEEFKPVLNADKVDGIFDVPLDIFLKEENHKRVEEWGRWKYVCHTFEYESSKNGVFHIGGLTASILIHAVSVICQAPPSSEYLPDFSPLKFTLNMKDGY</sequence>
<evidence type="ECO:0000313" key="1">
    <source>
        <dbReference type="EMBL" id="PHT37978.1"/>
    </source>
</evidence>
<dbReference type="EMBL" id="MLFT02000009">
    <property type="protein sequence ID" value="PHT37978.1"/>
    <property type="molecule type" value="Genomic_DNA"/>
</dbReference>
<dbReference type="InterPro" id="IPR015797">
    <property type="entry name" value="NUDIX_hydrolase-like_dom_sf"/>
</dbReference>
<reference evidence="2" key="2">
    <citation type="journal article" date="2017" name="J. Anim. Genet.">
        <title>Multiple reference genome sequences of hot pepper reveal the massive evolution of plant disease resistance genes by retroduplication.</title>
        <authorList>
            <person name="Kim S."/>
            <person name="Park J."/>
            <person name="Yeom S.-I."/>
            <person name="Kim Y.-M."/>
            <person name="Seo E."/>
            <person name="Kim K.-T."/>
            <person name="Kim M.-S."/>
            <person name="Lee J.M."/>
            <person name="Cheong K."/>
            <person name="Shin H.-S."/>
            <person name="Kim S.-B."/>
            <person name="Han K."/>
            <person name="Lee J."/>
            <person name="Park M."/>
            <person name="Lee H.-A."/>
            <person name="Lee H.-Y."/>
            <person name="Lee Y."/>
            <person name="Oh S."/>
            <person name="Lee J.H."/>
            <person name="Choi E."/>
            <person name="Choi E."/>
            <person name="Lee S.E."/>
            <person name="Jeon J."/>
            <person name="Kim H."/>
            <person name="Choi G."/>
            <person name="Song H."/>
            <person name="Lee J."/>
            <person name="Lee S.-C."/>
            <person name="Kwon J.-K."/>
            <person name="Lee H.-Y."/>
            <person name="Koo N."/>
            <person name="Hong Y."/>
            <person name="Kim R.W."/>
            <person name="Kang W.-H."/>
            <person name="Huh J.H."/>
            <person name="Kang B.-C."/>
            <person name="Yang T.-J."/>
            <person name="Lee Y.-H."/>
            <person name="Bennetzen J.L."/>
            <person name="Choi D."/>
        </authorList>
    </citation>
    <scope>NUCLEOTIDE SEQUENCE [LARGE SCALE GENOMIC DNA]</scope>
    <source>
        <strain evidence="2">cv. PBC81</strain>
    </source>
</reference>
<name>A0A2G2VYC8_CAPBA</name>
<evidence type="ECO:0000313" key="2">
    <source>
        <dbReference type="Proteomes" id="UP000224567"/>
    </source>
</evidence>
<dbReference type="PANTHER" id="PTHR12992">
    <property type="entry name" value="NUDIX HYDROLASE"/>
    <property type="match status" value="1"/>
</dbReference>
<gene>
    <name evidence="1" type="ORF">CQW23_21551</name>
</gene>
<reference evidence="1 2" key="1">
    <citation type="journal article" date="2017" name="Genome Biol.">
        <title>New reference genome sequences of hot pepper reveal the massive evolution of plant disease-resistance genes by retroduplication.</title>
        <authorList>
            <person name="Kim S."/>
            <person name="Park J."/>
            <person name="Yeom S.I."/>
            <person name="Kim Y.M."/>
            <person name="Seo E."/>
            <person name="Kim K.T."/>
            <person name="Kim M.S."/>
            <person name="Lee J.M."/>
            <person name="Cheong K."/>
            <person name="Shin H.S."/>
            <person name="Kim S.B."/>
            <person name="Han K."/>
            <person name="Lee J."/>
            <person name="Park M."/>
            <person name="Lee H.A."/>
            <person name="Lee H.Y."/>
            <person name="Lee Y."/>
            <person name="Oh S."/>
            <person name="Lee J.H."/>
            <person name="Choi E."/>
            <person name="Choi E."/>
            <person name="Lee S.E."/>
            <person name="Jeon J."/>
            <person name="Kim H."/>
            <person name="Choi G."/>
            <person name="Song H."/>
            <person name="Lee J."/>
            <person name="Lee S.C."/>
            <person name="Kwon J.K."/>
            <person name="Lee H.Y."/>
            <person name="Koo N."/>
            <person name="Hong Y."/>
            <person name="Kim R.W."/>
            <person name="Kang W.H."/>
            <person name="Huh J.H."/>
            <person name="Kang B.C."/>
            <person name="Yang T.J."/>
            <person name="Lee Y.H."/>
            <person name="Bennetzen J.L."/>
            <person name="Choi D."/>
        </authorList>
    </citation>
    <scope>NUCLEOTIDE SEQUENCE [LARGE SCALE GENOMIC DNA]</scope>
    <source>
        <strain evidence="2">cv. PBC81</strain>
    </source>
</reference>
<dbReference type="GO" id="GO:0010945">
    <property type="term" value="F:coenzyme A diphosphatase activity"/>
    <property type="evidence" value="ECO:0007669"/>
    <property type="project" value="InterPro"/>
</dbReference>
<dbReference type="PANTHER" id="PTHR12992:SF26">
    <property type="entry name" value="NUDIX HYDROLASE 15, MITOCHONDRIAL-LIKE"/>
    <property type="match status" value="1"/>
</dbReference>
<proteinExistence type="predicted"/>
<dbReference type="STRING" id="33114.A0A2G2VYC8"/>